<evidence type="ECO:0000313" key="2">
    <source>
        <dbReference type="Proteomes" id="UP001152300"/>
    </source>
</evidence>
<name>A0A9X0DRF7_9HELO</name>
<proteinExistence type="predicted"/>
<protein>
    <submittedName>
        <fullName evidence="1">Uncharacterized protein</fullName>
    </submittedName>
</protein>
<dbReference type="OrthoDB" id="543156at2759"/>
<sequence>MAQSGILRGLIASGPRALVLRLKNDFLDTKRIDDRRWVIYGNNGAVVALPTDVRQKFPGPAAEAVIAIAGVGEKGALVVREIQTKHSGDYGRS</sequence>
<keyword evidence="2" id="KW-1185">Reference proteome</keyword>
<gene>
    <name evidence="1" type="ORF">OCU04_001920</name>
</gene>
<reference evidence="1" key="1">
    <citation type="submission" date="2022-11" db="EMBL/GenBank/DDBJ databases">
        <title>Genome Resource of Sclerotinia nivalis Strain SnTB1, a Plant Pathogen Isolated from American Ginseng.</title>
        <authorList>
            <person name="Fan S."/>
        </authorList>
    </citation>
    <scope>NUCLEOTIDE SEQUENCE</scope>
    <source>
        <strain evidence="1">SnTB1</strain>
    </source>
</reference>
<organism evidence="1 2">
    <name type="scientific">Sclerotinia nivalis</name>
    <dbReference type="NCBI Taxonomy" id="352851"/>
    <lineage>
        <taxon>Eukaryota</taxon>
        <taxon>Fungi</taxon>
        <taxon>Dikarya</taxon>
        <taxon>Ascomycota</taxon>
        <taxon>Pezizomycotina</taxon>
        <taxon>Leotiomycetes</taxon>
        <taxon>Helotiales</taxon>
        <taxon>Sclerotiniaceae</taxon>
        <taxon>Sclerotinia</taxon>
    </lineage>
</organism>
<dbReference type="Proteomes" id="UP001152300">
    <property type="component" value="Unassembled WGS sequence"/>
</dbReference>
<dbReference type="AlphaFoldDB" id="A0A9X0DRF7"/>
<accession>A0A9X0DRF7</accession>
<comment type="caution">
    <text evidence="1">The sequence shown here is derived from an EMBL/GenBank/DDBJ whole genome shotgun (WGS) entry which is preliminary data.</text>
</comment>
<evidence type="ECO:0000313" key="1">
    <source>
        <dbReference type="EMBL" id="KAJ8071597.1"/>
    </source>
</evidence>
<dbReference type="EMBL" id="JAPEIS010000001">
    <property type="protein sequence ID" value="KAJ8071597.1"/>
    <property type="molecule type" value="Genomic_DNA"/>
</dbReference>